<evidence type="ECO:0000256" key="3">
    <source>
        <dbReference type="ARBA" id="ARBA00004496"/>
    </source>
</evidence>
<comment type="catalytic activity">
    <reaction evidence="1 16">
        <text>(R)-pantothenate + ATP = (R)-4'-phosphopantothenate + ADP + H(+)</text>
        <dbReference type="Rhea" id="RHEA:16373"/>
        <dbReference type="ChEBI" id="CHEBI:10986"/>
        <dbReference type="ChEBI" id="CHEBI:15378"/>
        <dbReference type="ChEBI" id="CHEBI:29032"/>
        <dbReference type="ChEBI" id="CHEBI:30616"/>
        <dbReference type="ChEBI" id="CHEBI:456216"/>
        <dbReference type="EC" id="2.7.1.33"/>
    </reaction>
</comment>
<keyword evidence="10 16" id="KW-0418">Kinase</keyword>
<dbReference type="Pfam" id="PF03309">
    <property type="entry name" value="Pan_kinase"/>
    <property type="match status" value="1"/>
</dbReference>
<comment type="function">
    <text evidence="16">Catalyzes the phosphorylation of pantothenate (Pan), the first step in CoA biosynthesis.</text>
</comment>
<dbReference type="UniPathway" id="UPA00241">
    <property type="reaction ID" value="UER00352"/>
</dbReference>
<gene>
    <name evidence="16" type="primary">coaX</name>
    <name evidence="17" type="ORF">GHC57_01005</name>
</gene>
<dbReference type="NCBIfam" id="NF009855">
    <property type="entry name" value="PRK13321.1"/>
    <property type="match status" value="1"/>
</dbReference>
<keyword evidence="12 16" id="KW-0630">Potassium</keyword>
<feature type="binding site" evidence="16">
    <location>
        <position position="133"/>
    </location>
    <ligand>
        <name>ATP</name>
        <dbReference type="ChEBI" id="CHEBI:30616"/>
    </ligand>
</feature>
<dbReference type="PANTHER" id="PTHR34265">
    <property type="entry name" value="TYPE III PANTOTHENATE KINASE"/>
    <property type="match status" value="1"/>
</dbReference>
<evidence type="ECO:0000256" key="15">
    <source>
        <dbReference type="ARBA" id="ARBA00040883"/>
    </source>
</evidence>
<dbReference type="GO" id="GO:0005524">
    <property type="term" value="F:ATP binding"/>
    <property type="evidence" value="ECO:0007669"/>
    <property type="project" value="UniProtKB-UniRule"/>
</dbReference>
<evidence type="ECO:0000256" key="7">
    <source>
        <dbReference type="ARBA" id="ARBA00022490"/>
    </source>
</evidence>
<dbReference type="GO" id="GO:0015937">
    <property type="term" value="P:coenzyme A biosynthetic process"/>
    <property type="evidence" value="ECO:0007669"/>
    <property type="project" value="UniProtKB-UniRule"/>
</dbReference>
<evidence type="ECO:0000313" key="18">
    <source>
        <dbReference type="Proteomes" id="UP000434582"/>
    </source>
</evidence>
<feature type="binding site" evidence="16">
    <location>
        <begin position="6"/>
        <end position="13"/>
    </location>
    <ligand>
        <name>ATP</name>
        <dbReference type="ChEBI" id="CHEBI:30616"/>
    </ligand>
</feature>
<evidence type="ECO:0000256" key="1">
    <source>
        <dbReference type="ARBA" id="ARBA00001206"/>
    </source>
</evidence>
<dbReference type="InterPro" id="IPR043129">
    <property type="entry name" value="ATPase_NBD"/>
</dbReference>
<keyword evidence="11 16" id="KW-0067">ATP-binding</keyword>
<feature type="active site" description="Proton acceptor" evidence="16">
    <location>
        <position position="110"/>
    </location>
</feature>
<comment type="caution">
    <text evidence="16">Lacks conserved residue(s) required for the propagation of feature annotation.</text>
</comment>
<evidence type="ECO:0000256" key="5">
    <source>
        <dbReference type="ARBA" id="ARBA00011738"/>
    </source>
</evidence>
<dbReference type="NCBIfam" id="NF009848">
    <property type="entry name" value="PRK13318.1-6"/>
    <property type="match status" value="1"/>
</dbReference>
<evidence type="ECO:0000256" key="13">
    <source>
        <dbReference type="ARBA" id="ARBA00022993"/>
    </source>
</evidence>
<evidence type="ECO:0000256" key="10">
    <source>
        <dbReference type="ARBA" id="ARBA00022777"/>
    </source>
</evidence>
<dbReference type="EC" id="2.7.1.33" evidence="6 16"/>
<keyword evidence="8 16" id="KW-0808">Transferase</keyword>
<comment type="caution">
    <text evidence="17">The sequence shown here is derived from an EMBL/GenBank/DDBJ whole genome shotgun (WGS) entry which is preliminary data.</text>
</comment>
<evidence type="ECO:0000256" key="6">
    <source>
        <dbReference type="ARBA" id="ARBA00012102"/>
    </source>
</evidence>
<proteinExistence type="inferred from homology"/>
<organism evidence="17 18">
    <name type="scientific">Roseospira navarrensis</name>
    <dbReference type="NCBI Taxonomy" id="140058"/>
    <lineage>
        <taxon>Bacteria</taxon>
        <taxon>Pseudomonadati</taxon>
        <taxon>Pseudomonadota</taxon>
        <taxon>Alphaproteobacteria</taxon>
        <taxon>Rhodospirillales</taxon>
        <taxon>Rhodospirillaceae</taxon>
        <taxon>Roseospira</taxon>
    </lineage>
</organism>
<keyword evidence="16" id="KW-0479">Metal-binding</keyword>
<keyword evidence="18" id="KW-1185">Reference proteome</keyword>
<comment type="subunit">
    <text evidence="5 16">Homodimer.</text>
</comment>
<evidence type="ECO:0000256" key="2">
    <source>
        <dbReference type="ARBA" id="ARBA00001958"/>
    </source>
</evidence>
<comment type="cofactor">
    <cofactor evidence="16">
        <name>NH4(+)</name>
        <dbReference type="ChEBI" id="CHEBI:28938"/>
    </cofactor>
    <cofactor evidence="16">
        <name>K(+)</name>
        <dbReference type="ChEBI" id="CHEBI:29103"/>
    </cofactor>
    <text evidence="16">A monovalent cation. Ammonium or potassium.</text>
</comment>
<evidence type="ECO:0000313" key="17">
    <source>
        <dbReference type="EMBL" id="MQX35089.1"/>
    </source>
</evidence>
<evidence type="ECO:0000256" key="14">
    <source>
        <dbReference type="ARBA" id="ARBA00038036"/>
    </source>
</evidence>
<evidence type="ECO:0000256" key="11">
    <source>
        <dbReference type="ARBA" id="ARBA00022840"/>
    </source>
</evidence>
<feature type="binding site" evidence="16">
    <location>
        <begin position="108"/>
        <end position="111"/>
    </location>
    <ligand>
        <name>substrate</name>
    </ligand>
</feature>
<dbReference type="GO" id="GO:0046872">
    <property type="term" value="F:metal ion binding"/>
    <property type="evidence" value="ECO:0007669"/>
    <property type="project" value="UniProtKB-KW"/>
</dbReference>
<evidence type="ECO:0000256" key="9">
    <source>
        <dbReference type="ARBA" id="ARBA00022741"/>
    </source>
</evidence>
<evidence type="ECO:0000256" key="8">
    <source>
        <dbReference type="ARBA" id="ARBA00022679"/>
    </source>
</evidence>
<comment type="cofactor">
    <cofactor evidence="2">
        <name>K(+)</name>
        <dbReference type="ChEBI" id="CHEBI:29103"/>
    </cofactor>
</comment>
<dbReference type="OrthoDB" id="9804707at2"/>
<dbReference type="SUPFAM" id="SSF53067">
    <property type="entry name" value="Actin-like ATPase domain"/>
    <property type="match status" value="2"/>
</dbReference>
<reference evidence="17 18" key="1">
    <citation type="submission" date="2019-10" db="EMBL/GenBank/DDBJ databases">
        <title>Draft whole-genome sequence of the purple nonsulfur photosynthetic bacterium Roseospira navarrensis DSM 15114.</title>
        <authorList>
            <person name="Kyndt J.A."/>
            <person name="Meyer T.E."/>
        </authorList>
    </citation>
    <scope>NUCLEOTIDE SEQUENCE [LARGE SCALE GENOMIC DNA]</scope>
    <source>
        <strain evidence="17 18">DSM 15114</strain>
    </source>
</reference>
<comment type="subcellular location">
    <subcellularLocation>
        <location evidence="3 16">Cytoplasm</location>
    </subcellularLocation>
</comment>
<dbReference type="HAMAP" id="MF_01274">
    <property type="entry name" value="Pantothen_kinase_3"/>
    <property type="match status" value="1"/>
</dbReference>
<dbReference type="NCBIfam" id="NF009844">
    <property type="entry name" value="PRK13318.1-2"/>
    <property type="match status" value="1"/>
</dbReference>
<comment type="pathway">
    <text evidence="4 16">Cofactor biosynthesis; coenzyme A biosynthesis; CoA from (R)-pantothenate: step 1/5.</text>
</comment>
<dbReference type="EMBL" id="WIVE01000001">
    <property type="protein sequence ID" value="MQX35089.1"/>
    <property type="molecule type" value="Genomic_DNA"/>
</dbReference>
<protein>
    <recommendedName>
        <fullName evidence="15 16">Type III pantothenate kinase</fullName>
        <ecNumber evidence="6 16">2.7.1.33</ecNumber>
    </recommendedName>
    <alternativeName>
        <fullName evidence="16">PanK-III</fullName>
    </alternativeName>
    <alternativeName>
        <fullName evidence="16">Pantothenic acid kinase</fullName>
    </alternativeName>
</protein>
<dbReference type="InterPro" id="IPR004619">
    <property type="entry name" value="Type_III_PanK"/>
</dbReference>
<feature type="binding site" evidence="16">
    <location>
        <position position="185"/>
    </location>
    <ligand>
        <name>substrate</name>
    </ligand>
</feature>
<dbReference type="Gene3D" id="3.30.420.40">
    <property type="match status" value="2"/>
</dbReference>
<dbReference type="GO" id="GO:0005737">
    <property type="term" value="C:cytoplasm"/>
    <property type="evidence" value="ECO:0007669"/>
    <property type="project" value="UniProtKB-SubCell"/>
</dbReference>
<dbReference type="NCBIfam" id="TIGR00671">
    <property type="entry name" value="baf"/>
    <property type="match status" value="1"/>
</dbReference>
<evidence type="ECO:0000256" key="16">
    <source>
        <dbReference type="HAMAP-Rule" id="MF_01274"/>
    </source>
</evidence>
<dbReference type="PANTHER" id="PTHR34265:SF1">
    <property type="entry name" value="TYPE III PANTOTHENATE KINASE"/>
    <property type="match status" value="1"/>
</dbReference>
<keyword evidence="7 16" id="KW-0963">Cytoplasm</keyword>
<dbReference type="CDD" id="cd24015">
    <property type="entry name" value="ASKHA_NBD_PanK-III"/>
    <property type="match status" value="1"/>
</dbReference>
<dbReference type="AlphaFoldDB" id="A0A7X1ZBQ8"/>
<feature type="binding site" evidence="16">
    <location>
        <position position="130"/>
    </location>
    <ligand>
        <name>K(+)</name>
        <dbReference type="ChEBI" id="CHEBI:29103"/>
    </ligand>
</feature>
<accession>A0A7X1ZBQ8</accession>
<evidence type="ECO:0000256" key="4">
    <source>
        <dbReference type="ARBA" id="ARBA00005225"/>
    </source>
</evidence>
<keyword evidence="9 16" id="KW-0547">Nucleotide-binding</keyword>
<name>A0A7X1ZBQ8_9PROT</name>
<sequence>MLLAIDCGNTNTVFAVYDGEDKRCEWRAASKSGRTADEMGVWLNQLMQMKGLGPESITDAIIASVVPAAVFDLRLLCHRYFSAPPLVVGEPDVDLGLQVLVDRPEEVGADRLVNTVAAFRTYGGPLIVLDFGTATTFDVVDAQGNYCGGVIAPGVNLSLEALHMAAAQLPRVAIGRPKAVIGKGTVSAMRSGIFLGYLSMIEGLTARISAEFGAEMTVVATGGLASLFTEATDVIHHLDHDLTLRGLLEIHRRNAASHHTRTSTTHT</sequence>
<dbReference type="GO" id="GO:0004594">
    <property type="term" value="F:pantothenate kinase activity"/>
    <property type="evidence" value="ECO:0007669"/>
    <property type="project" value="UniProtKB-UniRule"/>
</dbReference>
<comment type="similarity">
    <text evidence="14 16">Belongs to the type III pantothenate kinase family.</text>
</comment>
<evidence type="ECO:0000256" key="12">
    <source>
        <dbReference type="ARBA" id="ARBA00022958"/>
    </source>
</evidence>
<dbReference type="RefSeq" id="WP_153340174.1">
    <property type="nucleotide sequence ID" value="NZ_WIVE01000001.1"/>
</dbReference>
<dbReference type="Proteomes" id="UP000434582">
    <property type="component" value="Unassembled WGS sequence"/>
</dbReference>
<keyword evidence="13 16" id="KW-0173">Coenzyme A biosynthesis</keyword>